<reference evidence="2" key="1">
    <citation type="submission" date="2020-02" db="EMBL/GenBank/DDBJ databases">
        <authorList>
            <person name="Meier V. D."/>
        </authorList>
    </citation>
    <scope>NUCLEOTIDE SEQUENCE</scope>
    <source>
        <strain evidence="2">AVDCRST_MAG89</strain>
    </source>
</reference>
<feature type="compositionally biased region" description="Basic residues" evidence="1">
    <location>
        <begin position="39"/>
        <end position="52"/>
    </location>
</feature>
<proteinExistence type="predicted"/>
<feature type="region of interest" description="Disordered" evidence="1">
    <location>
        <begin position="1"/>
        <end position="52"/>
    </location>
</feature>
<gene>
    <name evidence="2" type="ORF">AVDCRST_MAG89-4575</name>
</gene>
<name>A0A6J4N221_9BACT</name>
<accession>A0A6J4N221</accession>
<sequence length="52" mass="6016">MHGHEFRMGRMNPRQQLRKAFQPAKASTARWERPGAHLGKGRARGHRTHESV</sequence>
<evidence type="ECO:0000256" key="1">
    <source>
        <dbReference type="SAM" id="MobiDB-lite"/>
    </source>
</evidence>
<dbReference type="EMBL" id="CADCTV010000958">
    <property type="protein sequence ID" value="CAA9370766.1"/>
    <property type="molecule type" value="Genomic_DNA"/>
</dbReference>
<protein>
    <submittedName>
        <fullName evidence="2">Uncharacterized protein</fullName>
    </submittedName>
</protein>
<dbReference type="AlphaFoldDB" id="A0A6J4N221"/>
<organism evidence="2">
    <name type="scientific">uncultured Gemmatimonadota bacterium</name>
    <dbReference type="NCBI Taxonomy" id="203437"/>
    <lineage>
        <taxon>Bacteria</taxon>
        <taxon>Pseudomonadati</taxon>
        <taxon>Gemmatimonadota</taxon>
        <taxon>environmental samples</taxon>
    </lineage>
</organism>
<evidence type="ECO:0000313" key="2">
    <source>
        <dbReference type="EMBL" id="CAA9370766.1"/>
    </source>
</evidence>